<comment type="caution">
    <text evidence="3">The sequence shown here is derived from an EMBL/GenBank/DDBJ whole genome shotgun (WGS) entry which is preliminary data.</text>
</comment>
<evidence type="ECO:0000259" key="2">
    <source>
        <dbReference type="Pfam" id="PF14033"/>
    </source>
</evidence>
<dbReference type="STRING" id="4795.A0A225WLL8"/>
<protein>
    <recommendedName>
        <fullName evidence="2">DUF4246 domain-containing protein</fullName>
    </recommendedName>
</protein>
<accession>A0A225WLL8</accession>
<dbReference type="OrthoDB" id="415532at2759"/>
<dbReference type="PANTHER" id="PTHR33119">
    <property type="entry name" value="IFI3P"/>
    <property type="match status" value="1"/>
</dbReference>
<gene>
    <name evidence="3" type="ORF">PHMEG_0008260</name>
</gene>
<sequence length="630" mass="72371">MRRNEIFRRRELQCHESCNSINDRSSYIARQISELDVLSTIGAVLNVKGITQFVQCGDTRTAWLNKLDRALLERHLMRLLQFSPSLEDACKHFQNDLVNIVIDEGLDTYKSLVHFTVFALMQEIFEETVVSPEILMRSLYCARQDALPMLVSWLLAENSEDCTPFRQLMAVHETQHKVLDELRISVRQEMKEVRGFITKYLYAVEKQTTDAGGPTHIPETFICDEGDRIFTKHEGLSLDKELHELLTSYDKTHDITMTSTRKDILDPSLRCRTYCSDKDKDKVRYQWLPTEFQTGADGAVTVLSSLHGSTHPNQFPVLYMAVSKILGRLLPLFERVLGSISTRDPPPPHHTGLGSTHSPNDKSTMARMAEPYLSIKQFELRDRQLQVVVKLSTIRLEETHPTFTDKRMHENFNRGWQRDGDNHEQIVAVGYHVLCSRNITPPKLAFRAFAHSPTTSKEPGLPSQEDTFLAFGERTSAFYDGSYGRQFLQPWGSLTLHEGRSIVAPSFLAHRMEPFTLLDATNSEGGELTIATFYLVNPTREIVSTRTVRPEQWQQTRRFVQANIDMLRCCQSIPYLPDELAQQIANFGTSHISDHQAQMNRQELLTYRQKMQELRFVTPSLRLGDMLLEF</sequence>
<dbReference type="Pfam" id="PF14033">
    <property type="entry name" value="DUF4246"/>
    <property type="match status" value="1"/>
</dbReference>
<dbReference type="InterPro" id="IPR025340">
    <property type="entry name" value="DUF4246"/>
</dbReference>
<feature type="domain" description="DUF4246" evidence="2">
    <location>
        <begin position="279"/>
        <end position="553"/>
    </location>
</feature>
<reference evidence="4" key="1">
    <citation type="submission" date="2017-03" db="EMBL/GenBank/DDBJ databases">
        <title>Phytopthora megakarya and P. palmivora, two closely related causual agents of cacao black pod achieved similar genome size and gene model numbers by different mechanisms.</title>
        <authorList>
            <person name="Ali S."/>
            <person name="Shao J."/>
            <person name="Larry D.J."/>
            <person name="Kronmiller B."/>
            <person name="Shen D."/>
            <person name="Strem M.D."/>
            <person name="Melnick R.L."/>
            <person name="Guiltinan M.J."/>
            <person name="Tyler B.M."/>
            <person name="Meinhardt L.W."/>
            <person name="Bailey B.A."/>
        </authorList>
    </citation>
    <scope>NUCLEOTIDE SEQUENCE [LARGE SCALE GENOMIC DNA]</scope>
    <source>
        <strain evidence="4">zdho120</strain>
    </source>
</reference>
<dbReference type="InterPro" id="IPR049192">
    <property type="entry name" value="DUF4246_C"/>
</dbReference>
<dbReference type="Proteomes" id="UP000198211">
    <property type="component" value="Unassembled WGS sequence"/>
</dbReference>
<evidence type="ECO:0000313" key="4">
    <source>
        <dbReference type="Proteomes" id="UP000198211"/>
    </source>
</evidence>
<keyword evidence="4" id="KW-1185">Reference proteome</keyword>
<proteinExistence type="predicted"/>
<evidence type="ECO:0000256" key="1">
    <source>
        <dbReference type="SAM" id="MobiDB-lite"/>
    </source>
</evidence>
<dbReference type="AlphaFoldDB" id="A0A225WLL8"/>
<dbReference type="PANTHER" id="PTHR33119:SF1">
    <property type="entry name" value="FE2OG DIOXYGENASE DOMAIN-CONTAINING PROTEIN"/>
    <property type="match status" value="1"/>
</dbReference>
<feature type="compositionally biased region" description="Polar residues" evidence="1">
    <location>
        <begin position="353"/>
        <end position="363"/>
    </location>
</feature>
<name>A0A225WLL8_9STRA</name>
<dbReference type="EMBL" id="NBNE01000697">
    <property type="protein sequence ID" value="OWZ17760.1"/>
    <property type="molecule type" value="Genomic_DNA"/>
</dbReference>
<feature type="region of interest" description="Disordered" evidence="1">
    <location>
        <begin position="341"/>
        <end position="363"/>
    </location>
</feature>
<organism evidence="3 4">
    <name type="scientific">Phytophthora megakarya</name>
    <dbReference type="NCBI Taxonomy" id="4795"/>
    <lineage>
        <taxon>Eukaryota</taxon>
        <taxon>Sar</taxon>
        <taxon>Stramenopiles</taxon>
        <taxon>Oomycota</taxon>
        <taxon>Peronosporomycetes</taxon>
        <taxon>Peronosporales</taxon>
        <taxon>Peronosporaceae</taxon>
        <taxon>Phytophthora</taxon>
    </lineage>
</organism>
<evidence type="ECO:0000313" key="3">
    <source>
        <dbReference type="EMBL" id="OWZ17760.1"/>
    </source>
</evidence>